<protein>
    <submittedName>
        <fullName evidence="2">Uncharacterized protein</fullName>
    </submittedName>
</protein>
<evidence type="ECO:0000313" key="3">
    <source>
        <dbReference type="Proteomes" id="UP001159363"/>
    </source>
</evidence>
<comment type="caution">
    <text evidence="2">The sequence shown here is derived from an EMBL/GenBank/DDBJ whole genome shotgun (WGS) entry which is preliminary data.</text>
</comment>
<name>A0ABQ9H3B5_9NEOP</name>
<proteinExistence type="predicted"/>
<sequence>MSKSEDETDITCSSEEELPTKHTREQYHKQILEPMDNNYEFARFMLIEDIDIDLITETRLNPSKRLILPNYSIYIEQTDKILLGRNCHIYI</sequence>
<reference evidence="2 3" key="1">
    <citation type="submission" date="2023-02" db="EMBL/GenBank/DDBJ databases">
        <title>LHISI_Scaffold_Assembly.</title>
        <authorList>
            <person name="Stuart O.P."/>
            <person name="Cleave R."/>
            <person name="Magrath M.J.L."/>
            <person name="Mikheyev A.S."/>
        </authorList>
    </citation>
    <scope>NUCLEOTIDE SEQUENCE [LARGE SCALE GENOMIC DNA]</scope>
    <source>
        <strain evidence="2">Daus_M_001</strain>
        <tissue evidence="2">Leg muscle</tissue>
    </source>
</reference>
<evidence type="ECO:0000313" key="2">
    <source>
        <dbReference type="EMBL" id="KAJ8878779.1"/>
    </source>
</evidence>
<feature type="compositionally biased region" description="Acidic residues" evidence="1">
    <location>
        <begin position="1"/>
        <end position="17"/>
    </location>
</feature>
<dbReference type="Proteomes" id="UP001159363">
    <property type="component" value="Chromosome 6"/>
</dbReference>
<evidence type="ECO:0000256" key="1">
    <source>
        <dbReference type="SAM" id="MobiDB-lite"/>
    </source>
</evidence>
<dbReference type="EMBL" id="JARBHB010000007">
    <property type="protein sequence ID" value="KAJ8878779.1"/>
    <property type="molecule type" value="Genomic_DNA"/>
</dbReference>
<keyword evidence="3" id="KW-1185">Reference proteome</keyword>
<feature type="region of interest" description="Disordered" evidence="1">
    <location>
        <begin position="1"/>
        <end position="29"/>
    </location>
</feature>
<gene>
    <name evidence="2" type="ORF">PR048_019365</name>
</gene>
<accession>A0ABQ9H3B5</accession>
<organism evidence="2 3">
    <name type="scientific">Dryococelus australis</name>
    <dbReference type="NCBI Taxonomy" id="614101"/>
    <lineage>
        <taxon>Eukaryota</taxon>
        <taxon>Metazoa</taxon>
        <taxon>Ecdysozoa</taxon>
        <taxon>Arthropoda</taxon>
        <taxon>Hexapoda</taxon>
        <taxon>Insecta</taxon>
        <taxon>Pterygota</taxon>
        <taxon>Neoptera</taxon>
        <taxon>Polyneoptera</taxon>
        <taxon>Phasmatodea</taxon>
        <taxon>Verophasmatodea</taxon>
        <taxon>Anareolatae</taxon>
        <taxon>Phasmatidae</taxon>
        <taxon>Eurycanthinae</taxon>
        <taxon>Dryococelus</taxon>
    </lineage>
</organism>
<feature type="compositionally biased region" description="Basic and acidic residues" evidence="1">
    <location>
        <begin position="18"/>
        <end position="29"/>
    </location>
</feature>